<name>A0A168MQK4_MUCCL</name>
<keyword evidence="3" id="KW-1185">Reference proteome</keyword>
<protein>
    <submittedName>
        <fullName evidence="2">Uncharacterized protein</fullName>
    </submittedName>
</protein>
<evidence type="ECO:0000313" key="2">
    <source>
        <dbReference type="EMBL" id="OAD05246.1"/>
    </source>
</evidence>
<keyword evidence="1" id="KW-0812">Transmembrane</keyword>
<proteinExistence type="predicted"/>
<reference evidence="2 3" key="1">
    <citation type="submission" date="2015-06" db="EMBL/GenBank/DDBJ databases">
        <title>Expansion of signal transduction pathways in fungi by whole-genome duplication.</title>
        <authorList>
            <consortium name="DOE Joint Genome Institute"/>
            <person name="Corrochano L.M."/>
            <person name="Kuo A."/>
            <person name="Marcet-Houben M."/>
            <person name="Polaino S."/>
            <person name="Salamov A."/>
            <person name="Villalobos J.M."/>
            <person name="Alvarez M.I."/>
            <person name="Avalos J."/>
            <person name="Benito E.P."/>
            <person name="Benoit I."/>
            <person name="Burger G."/>
            <person name="Camino L.P."/>
            <person name="Canovas D."/>
            <person name="Cerda-Olmedo E."/>
            <person name="Cheng J.-F."/>
            <person name="Dominguez A."/>
            <person name="Elias M."/>
            <person name="Eslava A.P."/>
            <person name="Glaser F."/>
            <person name="Grimwood J."/>
            <person name="Gutierrez G."/>
            <person name="Heitman J."/>
            <person name="Henrissat B."/>
            <person name="Iturriaga E.A."/>
            <person name="Lang B.F."/>
            <person name="Lavin J.L."/>
            <person name="Lee S."/>
            <person name="Li W."/>
            <person name="Lindquist E."/>
            <person name="Lopez-Garcia S."/>
            <person name="Luque E.M."/>
            <person name="Marcos A.T."/>
            <person name="Martin J."/>
            <person name="Mccluskey K."/>
            <person name="Medina H.R."/>
            <person name="Miralles-Duran A."/>
            <person name="Miyazaki A."/>
            <person name="Munoz-Torres E."/>
            <person name="Oguiza J.A."/>
            <person name="Ohm R."/>
            <person name="Olmedo M."/>
            <person name="Orejas M."/>
            <person name="Ortiz-Castellanos L."/>
            <person name="Pisabarro A.G."/>
            <person name="Rodriguez-Romero J."/>
            <person name="Ruiz-Herrera J."/>
            <person name="Ruiz-Vazquez R."/>
            <person name="Sanz C."/>
            <person name="Schackwitz W."/>
            <person name="Schmutz J."/>
            <person name="Shahriari M."/>
            <person name="Shelest E."/>
            <person name="Silva-Franco F."/>
            <person name="Soanes D."/>
            <person name="Syed K."/>
            <person name="Tagua V.G."/>
            <person name="Talbot N.J."/>
            <person name="Thon M."/>
            <person name="De Vries R.P."/>
            <person name="Wiebenga A."/>
            <person name="Yadav J.S."/>
            <person name="Braun E.L."/>
            <person name="Baker S."/>
            <person name="Garre V."/>
            <person name="Horwitz B."/>
            <person name="Torres-Martinez S."/>
            <person name="Idnurm A."/>
            <person name="Herrera-Estrella A."/>
            <person name="Gabaldon T."/>
            <person name="Grigoriev I.V."/>
        </authorList>
    </citation>
    <scope>NUCLEOTIDE SEQUENCE [LARGE SCALE GENOMIC DNA]</scope>
    <source>
        <strain evidence="2 3">CBS 277.49</strain>
    </source>
</reference>
<keyword evidence="1" id="KW-1133">Transmembrane helix</keyword>
<accession>A0A168MQK4</accession>
<feature type="transmembrane region" description="Helical" evidence="1">
    <location>
        <begin position="32"/>
        <end position="51"/>
    </location>
</feature>
<gene>
    <name evidence="2" type="ORF">MUCCIDRAFT_88117</name>
</gene>
<evidence type="ECO:0000256" key="1">
    <source>
        <dbReference type="SAM" id="Phobius"/>
    </source>
</evidence>
<dbReference type="Proteomes" id="UP000077051">
    <property type="component" value="Unassembled WGS sequence"/>
</dbReference>
<evidence type="ECO:0000313" key="3">
    <source>
        <dbReference type="Proteomes" id="UP000077051"/>
    </source>
</evidence>
<organism evidence="2 3">
    <name type="scientific">Mucor lusitanicus CBS 277.49</name>
    <dbReference type="NCBI Taxonomy" id="747725"/>
    <lineage>
        <taxon>Eukaryota</taxon>
        <taxon>Fungi</taxon>
        <taxon>Fungi incertae sedis</taxon>
        <taxon>Mucoromycota</taxon>
        <taxon>Mucoromycotina</taxon>
        <taxon>Mucoromycetes</taxon>
        <taxon>Mucorales</taxon>
        <taxon>Mucorineae</taxon>
        <taxon>Mucoraceae</taxon>
        <taxon>Mucor</taxon>
    </lineage>
</organism>
<comment type="caution">
    <text evidence="2">The sequence shown here is derived from an EMBL/GenBank/DDBJ whole genome shotgun (WGS) entry which is preliminary data.</text>
</comment>
<sequence>MQNFSCKDSAVDNDGDKAVISVYEGYGKSRQLLLLAIVLVSTIIQMLRGYWDGSRIRKLLS</sequence>
<dbReference type="EMBL" id="AMYB01000003">
    <property type="protein sequence ID" value="OAD05246.1"/>
    <property type="molecule type" value="Genomic_DNA"/>
</dbReference>
<dbReference type="VEuPathDB" id="FungiDB:MUCCIDRAFT_88117"/>
<keyword evidence="1" id="KW-0472">Membrane</keyword>
<dbReference type="AlphaFoldDB" id="A0A168MQK4"/>